<reference evidence="1 2" key="1">
    <citation type="journal article" date="2013" name="Front. Microbiol.">
        <title>Comparative genomic analyses of the cyanobacterium, Lyngbya aestuarii BL J, a powerful hydrogen producer.</title>
        <authorList>
            <person name="Kothari A."/>
            <person name="Vaughn M."/>
            <person name="Garcia-Pichel F."/>
        </authorList>
    </citation>
    <scope>NUCLEOTIDE SEQUENCE [LARGE SCALE GENOMIC DNA]</scope>
    <source>
        <strain evidence="1 2">BL J</strain>
    </source>
</reference>
<keyword evidence="2" id="KW-1185">Reference proteome</keyword>
<gene>
    <name evidence="1" type="ORF">M595_5260</name>
</gene>
<dbReference type="EMBL" id="AUZM01000080">
    <property type="protein sequence ID" value="ERT04789.1"/>
    <property type="molecule type" value="Genomic_DNA"/>
</dbReference>
<evidence type="ECO:0000313" key="1">
    <source>
        <dbReference type="EMBL" id="ERT04789.1"/>
    </source>
</evidence>
<proteinExistence type="predicted"/>
<comment type="caution">
    <text evidence="1">The sequence shown here is derived from an EMBL/GenBank/DDBJ whole genome shotgun (WGS) entry which is preliminary data.</text>
</comment>
<name>U7QAC1_9CYAN</name>
<evidence type="ECO:0000313" key="2">
    <source>
        <dbReference type="Proteomes" id="UP000017127"/>
    </source>
</evidence>
<protein>
    <submittedName>
        <fullName evidence="1">Uncharacterized protein</fullName>
    </submittedName>
</protein>
<sequence length="46" mass="5578">MHRIVLKDITFKLEQIYQFFKLLESTCFDSWDCPQLQKVKACPRTK</sequence>
<dbReference type="Proteomes" id="UP000017127">
    <property type="component" value="Unassembled WGS sequence"/>
</dbReference>
<organism evidence="1 2">
    <name type="scientific">Lyngbya aestuarii BL J</name>
    <dbReference type="NCBI Taxonomy" id="1348334"/>
    <lineage>
        <taxon>Bacteria</taxon>
        <taxon>Bacillati</taxon>
        <taxon>Cyanobacteriota</taxon>
        <taxon>Cyanophyceae</taxon>
        <taxon>Oscillatoriophycideae</taxon>
        <taxon>Oscillatoriales</taxon>
        <taxon>Microcoleaceae</taxon>
        <taxon>Lyngbya</taxon>
    </lineage>
</organism>
<dbReference type="AlphaFoldDB" id="U7QAC1"/>
<accession>U7QAC1</accession>